<organism evidence="4 5">
    <name type="scientific">Echinops telfairi</name>
    <name type="common">Lesser hedgehog tenrec</name>
    <dbReference type="NCBI Taxonomy" id="9371"/>
    <lineage>
        <taxon>Eukaryota</taxon>
        <taxon>Metazoa</taxon>
        <taxon>Chordata</taxon>
        <taxon>Craniata</taxon>
        <taxon>Vertebrata</taxon>
        <taxon>Euteleostomi</taxon>
        <taxon>Mammalia</taxon>
        <taxon>Eutheria</taxon>
        <taxon>Afrotheria</taxon>
        <taxon>Tenrecidae</taxon>
        <taxon>Tenrecinae</taxon>
        <taxon>Echinops</taxon>
    </lineage>
</organism>
<dbReference type="Pfam" id="PF07686">
    <property type="entry name" value="V-set"/>
    <property type="match status" value="1"/>
</dbReference>
<evidence type="ECO:0000313" key="5">
    <source>
        <dbReference type="RefSeq" id="XP_004697166.1"/>
    </source>
</evidence>
<name>A0ABM0ICS8_ECHTE</name>
<evidence type="ECO:0000313" key="4">
    <source>
        <dbReference type="Proteomes" id="UP000694863"/>
    </source>
</evidence>
<dbReference type="PANTHER" id="PTHR15498:SF73">
    <property type="entry name" value="HEPATITIS A VIRUS CELLULAR RECEPTOR 2"/>
    <property type="match status" value="1"/>
</dbReference>
<dbReference type="InterPro" id="IPR007110">
    <property type="entry name" value="Ig-like_dom"/>
</dbReference>
<gene>
    <name evidence="5" type="primary">HAVCR2</name>
</gene>
<dbReference type="GeneID" id="101662923"/>
<feature type="transmembrane region" description="Helical" evidence="1">
    <location>
        <begin position="188"/>
        <end position="214"/>
    </location>
</feature>
<accession>A0ABM0ICS8</accession>
<dbReference type="SMART" id="SM00409">
    <property type="entry name" value="IG"/>
    <property type="match status" value="1"/>
</dbReference>
<keyword evidence="2" id="KW-0732">Signal</keyword>
<dbReference type="RefSeq" id="XP_004697166.1">
    <property type="nucleotide sequence ID" value="XM_004697109.2"/>
</dbReference>
<dbReference type="PANTHER" id="PTHR15498">
    <property type="entry name" value="T-CELL IMMUNOGLOBULIN AND MUCIN DOMAIN CONTAINING TIM"/>
    <property type="match status" value="1"/>
</dbReference>
<evidence type="ECO:0000256" key="1">
    <source>
        <dbReference type="SAM" id="Phobius"/>
    </source>
</evidence>
<dbReference type="InterPro" id="IPR013783">
    <property type="entry name" value="Ig-like_fold"/>
</dbReference>
<keyword evidence="5" id="KW-0675">Receptor</keyword>
<feature type="signal peptide" evidence="2">
    <location>
        <begin position="1"/>
        <end position="19"/>
    </location>
</feature>
<dbReference type="PROSITE" id="PS50835">
    <property type="entry name" value="IG_LIKE"/>
    <property type="match status" value="1"/>
</dbReference>
<protein>
    <submittedName>
        <fullName evidence="5">Hepatitis A virus cellular receptor 2</fullName>
    </submittedName>
</protein>
<proteinExistence type="predicted"/>
<keyword evidence="1" id="KW-1133">Transmembrane helix</keyword>
<keyword evidence="1" id="KW-0812">Transmembrane</keyword>
<keyword evidence="4" id="KW-1185">Reference proteome</keyword>
<dbReference type="InterPro" id="IPR013106">
    <property type="entry name" value="Ig_V-set"/>
</dbReference>
<dbReference type="Proteomes" id="UP000694863">
    <property type="component" value="Unplaced"/>
</dbReference>
<dbReference type="InterPro" id="IPR051669">
    <property type="entry name" value="Immune_Mod/Transcr_Coactivator"/>
</dbReference>
<dbReference type="SUPFAM" id="SSF48726">
    <property type="entry name" value="Immunoglobulin"/>
    <property type="match status" value="1"/>
</dbReference>
<sequence>MLSLLSCVLLLLLARSLEGIYTAEVGQNALLPCNYTASSHFSSVPVCWGRGPCPLSKCSQTVLSTDGSHVTYQKSSRYQLKGYVRKGDVSLTIEKVALEDNGIYCCRVEFPGLMNDEKWILQLVITPAKVATAWTPPRDLTTIIPGMSTGKGHGSETQTWELLHDSNTTQRSPLLYELPDAGVTARTAVYIGVGVSAGLALVYIFGALILNWYFHKKEELQNSRLLSLADLPPLELANAVGEGIRSEENIYTIEENMYELEDAKEYYSYVSSEQRP</sequence>
<dbReference type="Gene3D" id="2.60.40.10">
    <property type="entry name" value="Immunoglobulins"/>
    <property type="match status" value="1"/>
</dbReference>
<dbReference type="InterPro" id="IPR003599">
    <property type="entry name" value="Ig_sub"/>
</dbReference>
<reference evidence="5" key="1">
    <citation type="submission" date="2025-08" db="UniProtKB">
        <authorList>
            <consortium name="RefSeq"/>
        </authorList>
    </citation>
    <scope>IDENTIFICATION</scope>
</reference>
<evidence type="ECO:0000259" key="3">
    <source>
        <dbReference type="PROSITE" id="PS50835"/>
    </source>
</evidence>
<feature type="chain" id="PRO_5045630033" evidence="2">
    <location>
        <begin position="20"/>
        <end position="276"/>
    </location>
</feature>
<keyword evidence="1" id="KW-0472">Membrane</keyword>
<evidence type="ECO:0000256" key="2">
    <source>
        <dbReference type="SAM" id="SignalP"/>
    </source>
</evidence>
<feature type="domain" description="Ig-like" evidence="3">
    <location>
        <begin position="26"/>
        <end position="109"/>
    </location>
</feature>
<dbReference type="InterPro" id="IPR036179">
    <property type="entry name" value="Ig-like_dom_sf"/>
</dbReference>